<feature type="repeat" description="TPR" evidence="4">
    <location>
        <begin position="97"/>
        <end position="130"/>
    </location>
</feature>
<dbReference type="GO" id="GO:0017004">
    <property type="term" value="P:cytochrome complex assembly"/>
    <property type="evidence" value="ECO:0007669"/>
    <property type="project" value="UniProtKB-KW"/>
</dbReference>
<evidence type="ECO:0000256" key="1">
    <source>
        <dbReference type="ARBA" id="ARBA00022737"/>
    </source>
</evidence>
<feature type="domain" description="Cytochrome c-type biogenesis protein H TPR" evidence="7">
    <location>
        <begin position="86"/>
        <end position="204"/>
    </location>
</feature>
<dbReference type="AlphaFoldDB" id="A0A4R0Z0X4"/>
<keyword evidence="3 4" id="KW-0802">TPR repeat</keyword>
<evidence type="ECO:0000259" key="7">
    <source>
        <dbReference type="Pfam" id="PF23914"/>
    </source>
</evidence>
<gene>
    <name evidence="8" type="ORF">EZM97_08300</name>
</gene>
<proteinExistence type="predicted"/>
<keyword evidence="5" id="KW-0472">Membrane</keyword>
<name>A0A4R0Z0X4_9GAMM</name>
<dbReference type="InterPro" id="IPR019734">
    <property type="entry name" value="TPR_rpt"/>
</dbReference>
<evidence type="ECO:0000256" key="4">
    <source>
        <dbReference type="PROSITE-ProRule" id="PRU00339"/>
    </source>
</evidence>
<keyword evidence="2" id="KW-0201">Cytochrome c-type biogenesis</keyword>
<evidence type="ECO:0000256" key="3">
    <source>
        <dbReference type="ARBA" id="ARBA00022803"/>
    </source>
</evidence>
<evidence type="ECO:0000256" key="5">
    <source>
        <dbReference type="SAM" id="Phobius"/>
    </source>
</evidence>
<evidence type="ECO:0000313" key="8">
    <source>
        <dbReference type="EMBL" id="TCI13274.1"/>
    </source>
</evidence>
<protein>
    <submittedName>
        <fullName evidence="8">Tetratricopeptide repeat protein</fullName>
    </submittedName>
</protein>
<dbReference type="PANTHER" id="PTHR47870:SF1">
    <property type="entry name" value="CYTOCHROME C-TYPE BIOGENESIS PROTEIN CCMH"/>
    <property type="match status" value="1"/>
</dbReference>
<dbReference type="RefSeq" id="WP_131149945.1">
    <property type="nucleotide sequence ID" value="NZ_SJTG01000001.1"/>
</dbReference>
<reference evidence="8 9" key="1">
    <citation type="submission" date="2019-02" db="EMBL/GenBank/DDBJ databases">
        <title>Dyella amyloliquefaciens sp. nov., isolated from forest soil.</title>
        <authorList>
            <person name="Gao Z.-H."/>
            <person name="Qiu L.-H."/>
        </authorList>
    </citation>
    <scope>NUCLEOTIDE SEQUENCE [LARGE SCALE GENOMIC DNA]</scope>
    <source>
        <strain evidence="8 9">KACC 12747</strain>
    </source>
</reference>
<sequence length="347" mass="36830">MKLAFFLAAAVMIAVALALLLLPLIRQGRRQGRSRGVFVLALLVAFVVPLSAAGLYLAVGTPAALDGVKVADANPSMTIDEAVAQLRQHLVEKPDDIQGWLLLGRTYSEMKKPDEARDAYDRVLKLDPNVTGAMIGWAEADSIARTDHRIEGRSRDLLERAVQIEPDNQRGLWLLGISDFQLGQYIDAANTWRRLQPLLDPGSSVAKAVQEQIAVAEARAGGKAPSETEAAPAGASLEVRVTLSPALKEKLAPGATLFVYARAEQGPPMPLAVARLDATALPATVTLTDAMAMTPQLKLSTVPRVFVGARISSSGQAIAQSGDLEGDAGVVAVDSKTPVSIIIDKVH</sequence>
<feature type="transmembrane region" description="Helical" evidence="5">
    <location>
        <begin position="37"/>
        <end position="59"/>
    </location>
</feature>
<dbReference type="PANTHER" id="PTHR47870">
    <property type="entry name" value="CYTOCHROME C-TYPE BIOGENESIS PROTEIN CCMH"/>
    <property type="match status" value="1"/>
</dbReference>
<keyword evidence="9" id="KW-1185">Reference proteome</keyword>
<dbReference type="InterPro" id="IPR051263">
    <property type="entry name" value="C-type_cytochrome_biogenesis"/>
</dbReference>
<dbReference type="SMART" id="SM00028">
    <property type="entry name" value="TPR"/>
    <property type="match status" value="1"/>
</dbReference>
<accession>A0A4R0Z0X4</accession>
<dbReference type="InterPro" id="IPR056412">
    <property type="entry name" value="Ig_CycH"/>
</dbReference>
<dbReference type="InterPro" id="IPR011990">
    <property type="entry name" value="TPR-like_helical_dom_sf"/>
</dbReference>
<dbReference type="Proteomes" id="UP000291822">
    <property type="component" value="Unassembled WGS sequence"/>
</dbReference>
<keyword evidence="5" id="KW-0812">Transmembrane</keyword>
<dbReference type="Pfam" id="PF23914">
    <property type="entry name" value="TPR_CcmH_CycH"/>
    <property type="match status" value="1"/>
</dbReference>
<keyword evidence="1" id="KW-0677">Repeat</keyword>
<evidence type="ECO:0000313" key="9">
    <source>
        <dbReference type="Proteomes" id="UP000291822"/>
    </source>
</evidence>
<dbReference type="SUPFAM" id="SSF48452">
    <property type="entry name" value="TPR-like"/>
    <property type="match status" value="1"/>
</dbReference>
<dbReference type="InterPro" id="IPR056413">
    <property type="entry name" value="TPR_CcmH_CycH"/>
</dbReference>
<comment type="caution">
    <text evidence="8">The sequence shown here is derived from an EMBL/GenBank/DDBJ whole genome shotgun (WGS) entry which is preliminary data.</text>
</comment>
<dbReference type="Gene3D" id="1.25.40.10">
    <property type="entry name" value="Tetratricopeptide repeat domain"/>
    <property type="match status" value="1"/>
</dbReference>
<evidence type="ECO:0000259" key="6">
    <source>
        <dbReference type="Pfam" id="PF23892"/>
    </source>
</evidence>
<feature type="transmembrane region" description="Helical" evidence="5">
    <location>
        <begin position="6"/>
        <end position="25"/>
    </location>
</feature>
<dbReference type="PROSITE" id="PS50005">
    <property type="entry name" value="TPR"/>
    <property type="match status" value="1"/>
</dbReference>
<dbReference type="EMBL" id="SJTG01000001">
    <property type="protein sequence ID" value="TCI13274.1"/>
    <property type="molecule type" value="Genomic_DNA"/>
</dbReference>
<organism evidence="8 9">
    <name type="scientific">Dyella soli</name>
    <dbReference type="NCBI Taxonomy" id="522319"/>
    <lineage>
        <taxon>Bacteria</taxon>
        <taxon>Pseudomonadati</taxon>
        <taxon>Pseudomonadota</taxon>
        <taxon>Gammaproteobacteria</taxon>
        <taxon>Lysobacterales</taxon>
        <taxon>Rhodanobacteraceae</taxon>
        <taxon>Dyella</taxon>
    </lineage>
</organism>
<feature type="domain" description="Cytochrome c-type biogenesis protein H Ig-like" evidence="6">
    <location>
        <begin position="237"/>
        <end position="344"/>
    </location>
</feature>
<evidence type="ECO:0000256" key="2">
    <source>
        <dbReference type="ARBA" id="ARBA00022748"/>
    </source>
</evidence>
<keyword evidence="5" id="KW-1133">Transmembrane helix</keyword>
<dbReference type="Pfam" id="PF23892">
    <property type="entry name" value="Ig_CycH"/>
    <property type="match status" value="1"/>
</dbReference>